<keyword evidence="5" id="KW-1185">Reference proteome</keyword>
<evidence type="ECO:0000313" key="3">
    <source>
        <dbReference type="EMBL" id="CAI4004229.1"/>
    </source>
</evidence>
<dbReference type="Proteomes" id="UP001152797">
    <property type="component" value="Unassembled WGS sequence"/>
</dbReference>
<gene>
    <name evidence="3" type="ORF">C1SCF055_LOCUS30036</name>
</gene>
<evidence type="ECO:0000313" key="5">
    <source>
        <dbReference type="Proteomes" id="UP001152797"/>
    </source>
</evidence>
<dbReference type="Pfam" id="PF00650">
    <property type="entry name" value="CRAL_TRIO"/>
    <property type="match status" value="1"/>
</dbReference>
<name>A0A9P1D6N1_9DINO</name>
<accession>A0A9P1D6N1</accession>
<organism evidence="3">
    <name type="scientific">Cladocopium goreaui</name>
    <dbReference type="NCBI Taxonomy" id="2562237"/>
    <lineage>
        <taxon>Eukaryota</taxon>
        <taxon>Sar</taxon>
        <taxon>Alveolata</taxon>
        <taxon>Dinophyceae</taxon>
        <taxon>Suessiales</taxon>
        <taxon>Symbiodiniaceae</taxon>
        <taxon>Cladocopium</taxon>
    </lineage>
</organism>
<evidence type="ECO:0000259" key="2">
    <source>
        <dbReference type="PROSITE" id="PS50191"/>
    </source>
</evidence>
<dbReference type="InterPro" id="IPR036865">
    <property type="entry name" value="CRAL-TRIO_dom_sf"/>
</dbReference>
<feature type="region of interest" description="Disordered" evidence="1">
    <location>
        <begin position="404"/>
        <end position="432"/>
    </location>
</feature>
<dbReference type="PANTHER" id="PTHR46818">
    <property type="entry name" value="DOMAIN-CONTAINING PROTEIN, PUTATIVE-RELATED"/>
    <property type="match status" value="1"/>
</dbReference>
<sequence length="478" mass="52757">MRKSARAQTVQLFAETQTAPAIGGLVLSLSLNEFTLPPEVVLFEPAPEDIHRGGTPAPQGKTGNRLIFLNVPLLDFEQKALDKLHEALKNEKALAPGGTMPGYVRLHALRLLQQAKWKVEKAINTIATHLEMRVQKMPVREDAVLNDLQTAIMYWHGRDRSCRPILVWRMEKVYALGLDADRATRMILFILEYAVRYLLVPGRVENWVLLVDLTGCGLSMAASSTFRSITRNVTKLLEEVYCGRNFTTKIFHMPSLLRAIVNSLIPEDKKSKVEFVADADIPSTMRKMCEPHQLEVQYGGTAPNVKPGEVYPFRFSPHCRGPHSGGKPPLPSLHKVTDRLFHEGVSLDSHDKDLWSYSLQQQPLTSRTSKAMAGVEDSLEATTTLEGWLKKLGGPEADAYREALGEQEPTPAEDAVPVSSASATQSPVPTLPDDLFNQDGVKAAVEDEDVNKGLFISEKNPAPLMEGESAAVCCVCTA</sequence>
<feature type="domain" description="CRAL-TRIO" evidence="2">
    <location>
        <begin position="141"/>
        <end position="306"/>
    </location>
</feature>
<evidence type="ECO:0000313" key="4">
    <source>
        <dbReference type="EMBL" id="CAL4791541.1"/>
    </source>
</evidence>
<dbReference type="PROSITE" id="PS50191">
    <property type="entry name" value="CRAL_TRIO"/>
    <property type="match status" value="1"/>
</dbReference>
<dbReference type="PANTHER" id="PTHR46818:SF1">
    <property type="entry name" value="CHROMOSOME UNDETERMINED SCAFFOLD_125, WHOLE GENOME SHOTGUN SEQUENCE"/>
    <property type="match status" value="1"/>
</dbReference>
<dbReference type="CDD" id="cd00170">
    <property type="entry name" value="SEC14"/>
    <property type="match status" value="1"/>
</dbReference>
<protein>
    <submittedName>
        <fullName evidence="4">MYND-type domain-containing protein</fullName>
    </submittedName>
</protein>
<dbReference type="EMBL" id="CAMXCT010003391">
    <property type="protein sequence ID" value="CAI4004229.1"/>
    <property type="molecule type" value="Genomic_DNA"/>
</dbReference>
<reference evidence="4 5" key="2">
    <citation type="submission" date="2024-05" db="EMBL/GenBank/DDBJ databases">
        <authorList>
            <person name="Chen Y."/>
            <person name="Shah S."/>
            <person name="Dougan E. K."/>
            <person name="Thang M."/>
            <person name="Chan C."/>
        </authorList>
    </citation>
    <scope>NUCLEOTIDE SEQUENCE [LARGE SCALE GENOMIC DNA]</scope>
</reference>
<dbReference type="EMBL" id="CAMXCT030003391">
    <property type="protein sequence ID" value="CAL4791541.1"/>
    <property type="molecule type" value="Genomic_DNA"/>
</dbReference>
<dbReference type="SMART" id="SM00516">
    <property type="entry name" value="SEC14"/>
    <property type="match status" value="1"/>
</dbReference>
<dbReference type="Gene3D" id="3.40.525.10">
    <property type="entry name" value="CRAL-TRIO lipid binding domain"/>
    <property type="match status" value="1"/>
</dbReference>
<dbReference type="EMBL" id="CAMXCT020003391">
    <property type="protein sequence ID" value="CAL1157604.1"/>
    <property type="molecule type" value="Genomic_DNA"/>
</dbReference>
<dbReference type="SUPFAM" id="SSF52087">
    <property type="entry name" value="CRAL/TRIO domain"/>
    <property type="match status" value="1"/>
</dbReference>
<dbReference type="AlphaFoldDB" id="A0A9P1D6N1"/>
<dbReference type="OrthoDB" id="7777654at2759"/>
<dbReference type="InterPro" id="IPR001251">
    <property type="entry name" value="CRAL-TRIO_dom"/>
</dbReference>
<proteinExistence type="predicted"/>
<comment type="caution">
    <text evidence="3">The sequence shown here is derived from an EMBL/GenBank/DDBJ whole genome shotgun (WGS) entry which is preliminary data.</text>
</comment>
<evidence type="ECO:0000256" key="1">
    <source>
        <dbReference type="SAM" id="MobiDB-lite"/>
    </source>
</evidence>
<feature type="compositionally biased region" description="Polar residues" evidence="1">
    <location>
        <begin position="419"/>
        <end position="428"/>
    </location>
</feature>
<reference evidence="3" key="1">
    <citation type="submission" date="2022-10" db="EMBL/GenBank/DDBJ databases">
        <authorList>
            <person name="Chen Y."/>
            <person name="Dougan E. K."/>
            <person name="Chan C."/>
            <person name="Rhodes N."/>
            <person name="Thang M."/>
        </authorList>
    </citation>
    <scope>NUCLEOTIDE SEQUENCE</scope>
</reference>